<evidence type="ECO:0000256" key="8">
    <source>
        <dbReference type="ARBA" id="ARBA00022912"/>
    </source>
</evidence>
<dbReference type="SMR" id="A0A445J626"/>
<dbReference type="Proteomes" id="UP000289340">
    <property type="component" value="Chromosome 9"/>
</dbReference>
<keyword evidence="15" id="KW-1185">Reference proteome</keyword>
<accession>A0A445J626</accession>
<comment type="cofactor">
    <cofactor evidence="2">
        <name>Mg(2+)</name>
        <dbReference type="ChEBI" id="CHEBI:18420"/>
    </cofactor>
</comment>
<dbReference type="InterPro" id="IPR001932">
    <property type="entry name" value="PPM-type_phosphatase-like_dom"/>
</dbReference>
<evidence type="ECO:0000256" key="2">
    <source>
        <dbReference type="ARBA" id="ARBA00001946"/>
    </source>
</evidence>
<gene>
    <name evidence="14" type="ORF">D0Y65_025206</name>
</gene>
<evidence type="ECO:0000256" key="7">
    <source>
        <dbReference type="ARBA" id="ARBA00022842"/>
    </source>
</evidence>
<dbReference type="GO" id="GO:0004722">
    <property type="term" value="F:protein serine/threonine phosphatase activity"/>
    <property type="evidence" value="ECO:0007669"/>
    <property type="project" value="UniProtKB-EC"/>
</dbReference>
<keyword evidence="8" id="KW-0904">Protein phosphatase</keyword>
<dbReference type="PROSITE" id="PS51746">
    <property type="entry name" value="PPM_2"/>
    <property type="match status" value="1"/>
</dbReference>
<evidence type="ECO:0000256" key="5">
    <source>
        <dbReference type="ARBA" id="ARBA00022723"/>
    </source>
</evidence>
<organism evidence="14 15">
    <name type="scientific">Glycine soja</name>
    <name type="common">Wild soybean</name>
    <dbReference type="NCBI Taxonomy" id="3848"/>
    <lineage>
        <taxon>Eukaryota</taxon>
        <taxon>Viridiplantae</taxon>
        <taxon>Streptophyta</taxon>
        <taxon>Embryophyta</taxon>
        <taxon>Tracheophyta</taxon>
        <taxon>Spermatophyta</taxon>
        <taxon>Magnoliopsida</taxon>
        <taxon>eudicotyledons</taxon>
        <taxon>Gunneridae</taxon>
        <taxon>Pentapetalae</taxon>
        <taxon>rosids</taxon>
        <taxon>fabids</taxon>
        <taxon>Fabales</taxon>
        <taxon>Fabaceae</taxon>
        <taxon>Papilionoideae</taxon>
        <taxon>50 kb inversion clade</taxon>
        <taxon>NPAAA clade</taxon>
        <taxon>indigoferoid/millettioid clade</taxon>
        <taxon>Phaseoleae</taxon>
        <taxon>Glycine</taxon>
        <taxon>Glycine subgen. Soja</taxon>
    </lineage>
</organism>
<dbReference type="InterPro" id="IPR036457">
    <property type="entry name" value="PPM-type-like_dom_sf"/>
</dbReference>
<dbReference type="FunFam" id="3.60.40.10:FF:000024">
    <property type="entry name" value="probable protein phosphatase 2C 33"/>
    <property type="match status" value="1"/>
</dbReference>
<feature type="compositionally biased region" description="Basic residues" evidence="12">
    <location>
        <begin position="22"/>
        <end position="33"/>
    </location>
</feature>
<dbReference type="InterPro" id="IPR015655">
    <property type="entry name" value="PP2C"/>
</dbReference>
<evidence type="ECO:0000256" key="4">
    <source>
        <dbReference type="ARBA" id="ARBA00013081"/>
    </source>
</evidence>
<feature type="domain" description="PPM-type phosphatase" evidence="13">
    <location>
        <begin position="63"/>
        <end position="382"/>
    </location>
</feature>
<reference evidence="14 15" key="1">
    <citation type="submission" date="2018-09" db="EMBL/GenBank/DDBJ databases">
        <title>A high-quality reference genome of wild soybean provides a powerful tool to mine soybean genomes.</title>
        <authorList>
            <person name="Xie M."/>
            <person name="Chung C.Y.L."/>
            <person name="Li M.-W."/>
            <person name="Wong F.-L."/>
            <person name="Chan T.-F."/>
            <person name="Lam H.-M."/>
        </authorList>
    </citation>
    <scope>NUCLEOTIDE SEQUENCE [LARGE SCALE GENOMIC DNA]</scope>
    <source>
        <strain evidence="15">cv. W05</strain>
        <tissue evidence="14">Hypocotyl of etiolated seedlings</tissue>
    </source>
</reference>
<comment type="catalytic activity">
    <reaction evidence="11">
        <text>O-phospho-L-threonyl-[protein] + H2O = L-threonyl-[protein] + phosphate</text>
        <dbReference type="Rhea" id="RHEA:47004"/>
        <dbReference type="Rhea" id="RHEA-COMP:11060"/>
        <dbReference type="Rhea" id="RHEA-COMP:11605"/>
        <dbReference type="ChEBI" id="CHEBI:15377"/>
        <dbReference type="ChEBI" id="CHEBI:30013"/>
        <dbReference type="ChEBI" id="CHEBI:43474"/>
        <dbReference type="ChEBI" id="CHEBI:61977"/>
        <dbReference type="EC" id="3.1.3.16"/>
    </reaction>
</comment>
<evidence type="ECO:0000256" key="6">
    <source>
        <dbReference type="ARBA" id="ARBA00022801"/>
    </source>
</evidence>
<dbReference type="Gramene" id="XM_028391949.1">
    <property type="protein sequence ID" value="XP_028247750.1"/>
    <property type="gene ID" value="LOC114425158"/>
</dbReference>
<sequence length="489" mass="54210">MGSCFSAESRSPPCNSPNSSSFRKRKSNSKKRLGSRASSFEYWRNEPLHRIPGRIFLNGSSQVASLFTQQGKKGTNQDAMVVWENFCSREDTIFCGVFDGHGPYGHMVAKRVRDSLPLKLNAHWEQSASGEEVLKEISVNTAGSMNSEEAAFASADDESRVSVDAEETEKHPEIFQTLKESFLKAFKVMDRELKMHQSIDCFCSGTTAVTLVKQGRDLIIGNVGDSRAVLGTREKDNSLVAIQLTVDLKPNLPAEEERIRKCKGRVFALQDEPEVARVWLPNNDSPGLAMARAFGDFCLKDFGLISVPEVSYRRVTEKDEFVVMATDGIWDVLSNKEVVDIVAAAPRRALAARALVESAVRSWRYKYPTSKVDDCAVVCLFLDSDSDSHKVCSASNVIKSKEQPSSGIQVHNGDSGDVPAPTGLARSGTCRENNEDNNNNSEEESKEEEIDTDAEIEWSALEGVSRVNTLLNLPRFEPDKEDKGMRKHK</sequence>
<keyword evidence="9" id="KW-0464">Manganese</keyword>
<protein>
    <recommendedName>
        <fullName evidence="4">protein-serine/threonine phosphatase</fullName>
        <ecNumber evidence="4">3.1.3.16</ecNumber>
    </recommendedName>
</protein>
<dbReference type="GO" id="GO:0046872">
    <property type="term" value="F:metal ion binding"/>
    <property type="evidence" value="ECO:0007669"/>
    <property type="project" value="UniProtKB-KW"/>
</dbReference>
<dbReference type="SMART" id="SM00332">
    <property type="entry name" value="PP2Cc"/>
    <property type="match status" value="1"/>
</dbReference>
<dbReference type="Gene3D" id="3.60.40.10">
    <property type="entry name" value="PPM-type phosphatase domain"/>
    <property type="match status" value="1"/>
</dbReference>
<keyword evidence="6 14" id="KW-0378">Hydrolase</keyword>
<evidence type="ECO:0000256" key="11">
    <source>
        <dbReference type="ARBA" id="ARBA00048336"/>
    </source>
</evidence>
<evidence type="ECO:0000313" key="14">
    <source>
        <dbReference type="EMBL" id="RZB93755.1"/>
    </source>
</evidence>
<evidence type="ECO:0000256" key="10">
    <source>
        <dbReference type="ARBA" id="ARBA00047761"/>
    </source>
</evidence>
<keyword evidence="5" id="KW-0479">Metal-binding</keyword>
<dbReference type="PANTHER" id="PTHR47992">
    <property type="entry name" value="PROTEIN PHOSPHATASE"/>
    <property type="match status" value="1"/>
</dbReference>
<keyword evidence="7" id="KW-0460">Magnesium</keyword>
<dbReference type="EC" id="3.1.3.16" evidence="4"/>
<evidence type="ECO:0000256" key="1">
    <source>
        <dbReference type="ARBA" id="ARBA00001936"/>
    </source>
</evidence>
<comment type="catalytic activity">
    <reaction evidence="10">
        <text>O-phospho-L-seryl-[protein] + H2O = L-seryl-[protein] + phosphate</text>
        <dbReference type="Rhea" id="RHEA:20629"/>
        <dbReference type="Rhea" id="RHEA-COMP:9863"/>
        <dbReference type="Rhea" id="RHEA-COMP:11604"/>
        <dbReference type="ChEBI" id="CHEBI:15377"/>
        <dbReference type="ChEBI" id="CHEBI:29999"/>
        <dbReference type="ChEBI" id="CHEBI:43474"/>
        <dbReference type="ChEBI" id="CHEBI:83421"/>
        <dbReference type="EC" id="3.1.3.16"/>
    </reaction>
</comment>
<feature type="compositionally biased region" description="Low complexity" evidence="12">
    <location>
        <begin position="9"/>
        <end position="21"/>
    </location>
</feature>
<evidence type="ECO:0000259" key="13">
    <source>
        <dbReference type="PROSITE" id="PS51746"/>
    </source>
</evidence>
<evidence type="ECO:0000256" key="9">
    <source>
        <dbReference type="ARBA" id="ARBA00023211"/>
    </source>
</evidence>
<feature type="region of interest" description="Disordered" evidence="12">
    <location>
        <begin position="402"/>
        <end position="455"/>
    </location>
</feature>
<comment type="similarity">
    <text evidence="3">Belongs to the PP2C family.</text>
</comment>
<dbReference type="CDD" id="cd00143">
    <property type="entry name" value="PP2Cc"/>
    <property type="match status" value="1"/>
</dbReference>
<comment type="cofactor">
    <cofactor evidence="1">
        <name>Mn(2+)</name>
        <dbReference type="ChEBI" id="CHEBI:29035"/>
    </cofactor>
</comment>
<name>A0A445J626_GLYSO</name>
<feature type="region of interest" description="Disordered" evidence="12">
    <location>
        <begin position="1"/>
        <end position="33"/>
    </location>
</feature>
<dbReference type="SUPFAM" id="SSF81606">
    <property type="entry name" value="PP2C-like"/>
    <property type="match status" value="1"/>
</dbReference>
<evidence type="ECO:0000256" key="3">
    <source>
        <dbReference type="ARBA" id="ARBA00006702"/>
    </source>
</evidence>
<comment type="caution">
    <text evidence="14">The sequence shown here is derived from an EMBL/GenBank/DDBJ whole genome shotgun (WGS) entry which is preliminary data.</text>
</comment>
<proteinExistence type="inferred from homology"/>
<evidence type="ECO:0000313" key="15">
    <source>
        <dbReference type="Proteomes" id="UP000289340"/>
    </source>
</evidence>
<dbReference type="EMBL" id="QZWG01000009">
    <property type="protein sequence ID" value="RZB93755.1"/>
    <property type="molecule type" value="Genomic_DNA"/>
</dbReference>
<dbReference type="AlphaFoldDB" id="A0A445J626"/>
<evidence type="ECO:0000256" key="12">
    <source>
        <dbReference type="SAM" id="MobiDB-lite"/>
    </source>
</evidence>
<feature type="compositionally biased region" description="Acidic residues" evidence="12">
    <location>
        <begin position="441"/>
        <end position="455"/>
    </location>
</feature>
<dbReference type="Pfam" id="PF00481">
    <property type="entry name" value="PP2C"/>
    <property type="match status" value="1"/>
</dbReference>